<dbReference type="EMBL" id="CP002959">
    <property type="protein sequence ID" value="AFM13071.1"/>
    <property type="molecule type" value="Genomic_DNA"/>
</dbReference>
<evidence type="ECO:0000313" key="3">
    <source>
        <dbReference type="Proteomes" id="UP000006048"/>
    </source>
</evidence>
<reference evidence="2 3" key="1">
    <citation type="submission" date="2012-06" db="EMBL/GenBank/DDBJ databases">
        <title>The complete chromosome of genome of Turneriella parva DSM 21527.</title>
        <authorList>
            <consortium name="US DOE Joint Genome Institute (JGI-PGF)"/>
            <person name="Lucas S."/>
            <person name="Han J."/>
            <person name="Lapidus A."/>
            <person name="Bruce D."/>
            <person name="Goodwin L."/>
            <person name="Pitluck S."/>
            <person name="Peters L."/>
            <person name="Kyrpides N."/>
            <person name="Mavromatis K."/>
            <person name="Ivanova N."/>
            <person name="Mikhailova N."/>
            <person name="Chertkov O."/>
            <person name="Detter J.C."/>
            <person name="Tapia R."/>
            <person name="Han C."/>
            <person name="Land M."/>
            <person name="Hauser L."/>
            <person name="Markowitz V."/>
            <person name="Cheng J.-F."/>
            <person name="Hugenholtz P."/>
            <person name="Woyke T."/>
            <person name="Wu D."/>
            <person name="Gronow S."/>
            <person name="Wellnitz S."/>
            <person name="Brambilla E."/>
            <person name="Klenk H.-P."/>
            <person name="Eisen J.A."/>
        </authorList>
    </citation>
    <scope>NUCLEOTIDE SEQUENCE [LARGE SCALE GENOMIC DNA]</scope>
    <source>
        <strain evidence="3">ATCC BAA-1111 / DSM 21527 / NCTC 11395 / H</strain>
    </source>
</reference>
<accession>I4B714</accession>
<dbReference type="RefSeq" id="WP_014803577.1">
    <property type="nucleotide sequence ID" value="NC_018020.1"/>
</dbReference>
<name>I4B714_TURPD</name>
<proteinExistence type="predicted"/>
<sequence>MNQKLLFILGGLFTAATAATYMLPEFTNGRASENEIRPFLFSFGIAAVTTLIGAFTRKKSE</sequence>
<protein>
    <submittedName>
        <fullName evidence="2">Uncharacterized protein</fullName>
    </submittedName>
</protein>
<keyword evidence="1" id="KW-1133">Transmembrane helix</keyword>
<organism evidence="2 3">
    <name type="scientific">Turneriella parva (strain ATCC BAA-1111 / DSM 21527 / NCTC 11395 / H)</name>
    <name type="common">Leptospira parva</name>
    <dbReference type="NCBI Taxonomy" id="869212"/>
    <lineage>
        <taxon>Bacteria</taxon>
        <taxon>Pseudomonadati</taxon>
        <taxon>Spirochaetota</taxon>
        <taxon>Spirochaetia</taxon>
        <taxon>Leptospirales</taxon>
        <taxon>Leptospiraceae</taxon>
        <taxon>Turneriella</taxon>
    </lineage>
</organism>
<keyword evidence="1" id="KW-0812">Transmembrane</keyword>
<keyword evidence="1" id="KW-0472">Membrane</keyword>
<dbReference type="Proteomes" id="UP000006048">
    <property type="component" value="Chromosome"/>
</dbReference>
<keyword evidence="3" id="KW-1185">Reference proteome</keyword>
<dbReference type="HOGENOM" id="CLU_2921456_0_0_12"/>
<dbReference type="KEGG" id="tpx:Turpa_2429"/>
<evidence type="ECO:0000256" key="1">
    <source>
        <dbReference type="SAM" id="Phobius"/>
    </source>
</evidence>
<evidence type="ECO:0000313" key="2">
    <source>
        <dbReference type="EMBL" id="AFM13071.1"/>
    </source>
</evidence>
<dbReference type="STRING" id="869212.Turpa_2429"/>
<feature type="transmembrane region" description="Helical" evidence="1">
    <location>
        <begin position="36"/>
        <end position="55"/>
    </location>
</feature>
<gene>
    <name evidence="2" type="ordered locus">Turpa_2429</name>
</gene>
<dbReference type="AlphaFoldDB" id="I4B714"/>